<dbReference type="SUPFAM" id="SSF56935">
    <property type="entry name" value="Porins"/>
    <property type="match status" value="1"/>
</dbReference>
<proteinExistence type="inferred from homology"/>
<organism evidence="10 11">
    <name type="scientific">Sphingobacterium puteale</name>
    <dbReference type="NCBI Taxonomy" id="2420510"/>
    <lineage>
        <taxon>Bacteria</taxon>
        <taxon>Pseudomonadati</taxon>
        <taxon>Bacteroidota</taxon>
        <taxon>Sphingobacteriia</taxon>
        <taxon>Sphingobacteriales</taxon>
        <taxon>Sphingobacteriaceae</taxon>
        <taxon>Sphingobacterium</taxon>
    </lineage>
</organism>
<dbReference type="NCBIfam" id="TIGR04056">
    <property type="entry name" value="OMP_RagA_SusC"/>
    <property type="match status" value="1"/>
</dbReference>
<feature type="domain" description="TonB-dependent receptor plug" evidence="9">
    <location>
        <begin position="211"/>
        <end position="310"/>
    </location>
</feature>
<evidence type="ECO:0000313" key="10">
    <source>
        <dbReference type="EMBL" id="RKO71302.1"/>
    </source>
</evidence>
<reference evidence="10 11" key="1">
    <citation type="submission" date="2018-10" db="EMBL/GenBank/DDBJ databases">
        <title>Sphingobacterium sp. M05W1-28.</title>
        <authorList>
            <person name="Cai H."/>
        </authorList>
    </citation>
    <scope>NUCLEOTIDE SEQUENCE [LARGE SCALE GENOMIC DNA]</scope>
    <source>
        <strain evidence="10 11">M05W1-28</strain>
    </source>
</reference>
<gene>
    <name evidence="10" type="ORF">D7322_11070</name>
</gene>
<dbReference type="Proteomes" id="UP000282423">
    <property type="component" value="Unassembled WGS sequence"/>
</dbReference>
<feature type="chain" id="PRO_5019156638" evidence="8">
    <location>
        <begin position="27"/>
        <end position="1121"/>
    </location>
</feature>
<dbReference type="Gene3D" id="2.40.170.20">
    <property type="entry name" value="TonB-dependent receptor, beta-barrel domain"/>
    <property type="match status" value="1"/>
</dbReference>
<dbReference type="InterPro" id="IPR039426">
    <property type="entry name" value="TonB-dep_rcpt-like"/>
</dbReference>
<feature type="signal peptide" evidence="8">
    <location>
        <begin position="1"/>
        <end position="26"/>
    </location>
</feature>
<evidence type="ECO:0000256" key="4">
    <source>
        <dbReference type="ARBA" id="ARBA00022692"/>
    </source>
</evidence>
<evidence type="ECO:0000256" key="6">
    <source>
        <dbReference type="ARBA" id="ARBA00023237"/>
    </source>
</evidence>
<keyword evidence="2 7" id="KW-0813">Transport</keyword>
<keyword evidence="5 7" id="KW-0472">Membrane</keyword>
<dbReference type="OrthoDB" id="9768177at2"/>
<keyword evidence="3 7" id="KW-1134">Transmembrane beta strand</keyword>
<protein>
    <submittedName>
        <fullName evidence="10">SusC/RagA family TonB-linked outer membrane protein</fullName>
    </submittedName>
</protein>
<dbReference type="GO" id="GO:0009279">
    <property type="term" value="C:cell outer membrane"/>
    <property type="evidence" value="ECO:0007669"/>
    <property type="project" value="UniProtKB-SubCell"/>
</dbReference>
<evidence type="ECO:0000256" key="3">
    <source>
        <dbReference type="ARBA" id="ARBA00022452"/>
    </source>
</evidence>
<evidence type="ECO:0000313" key="11">
    <source>
        <dbReference type="Proteomes" id="UP000282423"/>
    </source>
</evidence>
<dbReference type="InterPro" id="IPR012910">
    <property type="entry name" value="Plug_dom"/>
</dbReference>
<accession>A0A420VYA6</accession>
<dbReference type="InterPro" id="IPR023996">
    <property type="entry name" value="TonB-dep_OMP_SusC/RagA"/>
</dbReference>
<keyword evidence="11" id="KW-1185">Reference proteome</keyword>
<dbReference type="Pfam" id="PF07715">
    <property type="entry name" value="Plug"/>
    <property type="match status" value="1"/>
</dbReference>
<sequence length="1121" mass="126165">MKRTNYYLKLMGGALLFQSLALQSMASQFSASEGIGKILARMEQKFNVKFGYDASISDQKINATANVDHLKKDQIVQFIQTISDGNLEVKKIDDKLYVVSKKNIAVSRNENGRTINAQKEVRGKVVDQETGLPIAGVTVRIKGSNLASTTDQNGLFKLSPATESAVLQISYLGYETVDIPVAQAGTVKLVKSSEALEEVVVTALGIKREQRALGYATQSVKGEDLTRVKGVDVGTTLTGRVSGVRVLNSTEFNKTPEIQVRGLTPILVIDGVAYENMDLRDVPVDNIQDMNILKGATATALYGSKGEGGAIMITTKKGLADKGTEITVNTNNMFFSGYLALPEVQHSYSSGESGKFNNDDYVWGDKLDIGRTAEQWNPITKAYEVQQLTSRGKNNFKNFLEPGFISNNTVSFTNQGEHGSIRTSINHIYNKGQYPNQKLNLTNISVTGTTKINDKLDLEARLGYNRSSSSTNFGSGYNDQGYIYNILVWTGPEYDLRDYKDYWLVKDQSQNWMYKGWYDNPYLIAHEKITPELINKVNAAVTLNYKINDWAKFMLRSGYDYYGKNRTQRNPIGIYGTRGGFSDFRNDLSVFGGFDSKGKYVKANDNGFSTTNDAILTGKKSFGDFGLDGLLGGSIFYSSDQTLVTGTMNGLSIPGFYSLRNSIGPVSSVEIRPRQMRNGIYGRLSLSWRNALFLEATGRNDWVSTLTKENRSYFYPSLSASAVVTDLLASKPMWLDMFKVRASWAVTKSVLDPYEVHSAFTVKGNVWNGMPTASYPNIIKDYSISPTQRDLTEFGFDFAMLKNRIYGNYTRYYRLLHNQIVKAKISKTTGFEERLINTKEEEMTKGHEITLGTTAIKRVNFQWDATINLSQNLRYFHKLDPEYSKDALYVKQGLRADYIEYKDWERAPDGQLVLNSSGMPISAQYANQLVGYTAPKWFWGFSNQFRYKDFTFGFSLDGRIKGMSYSTMNARLWQTGSHPDSDTKFRYEEVVNGNKTFIAPGVKIVSGTVKYDKYGQITEDTRVFEKNDQVVSYEGYYKRAYSGRWNYWDETFIKLRELSLSYRVSDKFASKLKAKKASVGLTGQNLLLWTKEFRFSDPDTGSEDLNSPSMRYIGFNVNLTF</sequence>
<evidence type="ECO:0000259" key="9">
    <source>
        <dbReference type="Pfam" id="PF07715"/>
    </source>
</evidence>
<keyword evidence="4 7" id="KW-0812">Transmembrane</keyword>
<dbReference type="SUPFAM" id="SSF49464">
    <property type="entry name" value="Carboxypeptidase regulatory domain-like"/>
    <property type="match status" value="1"/>
</dbReference>
<evidence type="ECO:0000256" key="8">
    <source>
        <dbReference type="SAM" id="SignalP"/>
    </source>
</evidence>
<evidence type="ECO:0000256" key="2">
    <source>
        <dbReference type="ARBA" id="ARBA00022448"/>
    </source>
</evidence>
<dbReference type="Pfam" id="PF13715">
    <property type="entry name" value="CarbopepD_reg_2"/>
    <property type="match status" value="1"/>
</dbReference>
<name>A0A420VYA6_9SPHI</name>
<dbReference type="PROSITE" id="PS52016">
    <property type="entry name" value="TONB_DEPENDENT_REC_3"/>
    <property type="match status" value="1"/>
</dbReference>
<dbReference type="AlphaFoldDB" id="A0A420VYA6"/>
<evidence type="ECO:0000256" key="5">
    <source>
        <dbReference type="ARBA" id="ARBA00023136"/>
    </source>
</evidence>
<comment type="subcellular location">
    <subcellularLocation>
        <location evidence="1 7">Cell outer membrane</location>
        <topology evidence="1 7">Multi-pass membrane protein</topology>
    </subcellularLocation>
</comment>
<keyword evidence="6 7" id="KW-0998">Cell outer membrane</keyword>
<dbReference type="EMBL" id="RBWS01000008">
    <property type="protein sequence ID" value="RKO71302.1"/>
    <property type="molecule type" value="Genomic_DNA"/>
</dbReference>
<comment type="caution">
    <text evidence="10">The sequence shown here is derived from an EMBL/GenBank/DDBJ whole genome shotgun (WGS) entry which is preliminary data.</text>
</comment>
<keyword evidence="8" id="KW-0732">Signal</keyword>
<dbReference type="InterPro" id="IPR037066">
    <property type="entry name" value="Plug_dom_sf"/>
</dbReference>
<dbReference type="InterPro" id="IPR036942">
    <property type="entry name" value="Beta-barrel_TonB_sf"/>
</dbReference>
<dbReference type="InterPro" id="IPR008969">
    <property type="entry name" value="CarboxyPept-like_regulatory"/>
</dbReference>
<comment type="similarity">
    <text evidence="7">Belongs to the TonB-dependent receptor family.</text>
</comment>
<dbReference type="RefSeq" id="WP_121124191.1">
    <property type="nucleotide sequence ID" value="NZ_RBWS01000008.1"/>
</dbReference>
<evidence type="ECO:0000256" key="1">
    <source>
        <dbReference type="ARBA" id="ARBA00004571"/>
    </source>
</evidence>
<dbReference type="Gene3D" id="2.60.40.1120">
    <property type="entry name" value="Carboxypeptidase-like, regulatory domain"/>
    <property type="match status" value="1"/>
</dbReference>
<evidence type="ECO:0000256" key="7">
    <source>
        <dbReference type="PROSITE-ProRule" id="PRU01360"/>
    </source>
</evidence>
<dbReference type="Gene3D" id="2.170.130.10">
    <property type="entry name" value="TonB-dependent receptor, plug domain"/>
    <property type="match status" value="1"/>
</dbReference>